<evidence type="ECO:0000313" key="3">
    <source>
        <dbReference type="Proteomes" id="UP000030969"/>
    </source>
</evidence>
<dbReference type="AlphaFoldDB" id="A0AAJ0IVC2"/>
<gene>
    <name evidence="2" type="ORF">LN473_16505</name>
    <name evidence="1" type="ORF">OR61_19380</name>
</gene>
<dbReference type="RefSeq" id="WP_039422841.1">
    <property type="nucleotide sequence ID" value="NZ_CP018470.1"/>
</dbReference>
<accession>A0AAJ0IVC2</accession>
<sequence>MVDLDQDGVDEIVYLGSSYCSGSTADCPNGITVLSKLIPRKTQTLGVPMDDWETRARKTGYTPDANEQIPGEVISLSLQGKRVEVVFVVQKQSPICKREQRNADGSEHCPAPGRYTWAYSWKRGTLTRVAQGERYERNTSMANFPAPLLGTWVTAGSACGDPDAADPEYAIHIEANTMTGKGEALWPAAVSLLARTPWTWRVITTSAKAPHTEVPAVFTLSEMESRLIIAEQARVRTFDRCR</sequence>
<dbReference type="Proteomes" id="UP001430544">
    <property type="component" value="Unassembled WGS sequence"/>
</dbReference>
<evidence type="ECO:0000313" key="2">
    <source>
        <dbReference type="EMBL" id="MCC8623549.1"/>
    </source>
</evidence>
<name>A0AAJ0IVC2_9XANT</name>
<evidence type="ECO:0000313" key="4">
    <source>
        <dbReference type="Proteomes" id="UP001430544"/>
    </source>
</evidence>
<proteinExistence type="predicted"/>
<reference evidence="1 3" key="1">
    <citation type="submission" date="2014-11" db="EMBL/GenBank/DDBJ databases">
        <title>Draft Genome Sequences of Xanthomonas vesicatoria Strains from the Balkan Peninsula.</title>
        <authorList>
            <person name="Vancheva T."/>
            <person name="Lefeuvre P."/>
            <person name="Bogatzevska N."/>
            <person name="Moncheva P."/>
            <person name="Koebnik R."/>
        </authorList>
    </citation>
    <scope>NUCLEOTIDE SEQUENCE [LARGE SCALE GENOMIC DNA]</scope>
    <source>
        <strain evidence="1 3">53M</strain>
    </source>
</reference>
<dbReference type="EMBL" id="JSYJ01000168">
    <property type="protein sequence ID" value="KHM91323.1"/>
    <property type="molecule type" value="Genomic_DNA"/>
</dbReference>
<dbReference type="Proteomes" id="UP000030969">
    <property type="component" value="Unassembled WGS sequence"/>
</dbReference>
<protein>
    <submittedName>
        <fullName evidence="1">Uncharacterized protein</fullName>
    </submittedName>
</protein>
<organism evidence="1 3">
    <name type="scientific">Xanthomonas vesicatoria</name>
    <dbReference type="NCBI Taxonomy" id="56460"/>
    <lineage>
        <taxon>Bacteria</taxon>
        <taxon>Pseudomonadati</taxon>
        <taxon>Pseudomonadota</taxon>
        <taxon>Gammaproteobacteria</taxon>
        <taxon>Lysobacterales</taxon>
        <taxon>Lysobacteraceae</taxon>
        <taxon>Xanthomonas</taxon>
    </lineage>
</organism>
<evidence type="ECO:0000313" key="1">
    <source>
        <dbReference type="EMBL" id="KHM91323.1"/>
    </source>
</evidence>
<reference evidence="2" key="2">
    <citation type="submission" date="2021-11" db="EMBL/GenBank/DDBJ databases">
        <title>Genome resources and taxonomic validation of 89 Xanthomonas strains.</title>
        <authorList>
            <person name="Tambong J.T."/>
        </authorList>
    </citation>
    <scope>NUCLEOTIDE SEQUENCE</scope>
    <source>
        <strain evidence="2">Bv 5-4A</strain>
    </source>
</reference>
<comment type="caution">
    <text evidence="1">The sequence shown here is derived from an EMBL/GenBank/DDBJ whole genome shotgun (WGS) entry which is preliminary data.</text>
</comment>
<dbReference type="EMBL" id="JAJIUN010000068">
    <property type="protein sequence ID" value="MCC8623549.1"/>
    <property type="molecule type" value="Genomic_DNA"/>
</dbReference>
<keyword evidence="4" id="KW-1185">Reference proteome</keyword>